<dbReference type="PANTHER" id="PTHR38459:SF1">
    <property type="entry name" value="PROPHAGE BACTOPRENOL-LINKED GLUCOSE TRANSLOCASE HOMOLOG"/>
    <property type="match status" value="1"/>
</dbReference>
<sequence length="148" mass="16166">MTESLLEAVRTRVRALVSVTRFSQFAGVGAVGAAVDNGVLLLLVEFGGVGFVPAKVVAWVIAIAVIFAINESWTFSTFGAMSPRALGRRLGRSYTVRFGGFLVTLGVYTALIEFFAVWYLLANVIGIGVGFFVNYTFESLFTWKVHRE</sequence>
<keyword evidence="4 6" id="KW-1133">Transmembrane helix</keyword>
<name>A0A1H1AAU0_NATTX</name>
<dbReference type="AlphaFoldDB" id="A0A1H1AAU0"/>
<dbReference type="PANTHER" id="PTHR38459">
    <property type="entry name" value="PROPHAGE BACTOPRENOL-LINKED GLUCOSE TRANSLOCASE HOMOLOG"/>
    <property type="match status" value="1"/>
</dbReference>
<evidence type="ECO:0000256" key="2">
    <source>
        <dbReference type="ARBA" id="ARBA00009399"/>
    </source>
</evidence>
<evidence type="ECO:0000256" key="5">
    <source>
        <dbReference type="ARBA" id="ARBA00023136"/>
    </source>
</evidence>
<evidence type="ECO:0000256" key="6">
    <source>
        <dbReference type="SAM" id="Phobius"/>
    </source>
</evidence>
<keyword evidence="9" id="KW-1185">Reference proteome</keyword>
<feature type="domain" description="GtrA/DPMS transmembrane" evidence="7">
    <location>
        <begin position="24"/>
        <end position="143"/>
    </location>
</feature>
<comment type="subcellular location">
    <subcellularLocation>
        <location evidence="1">Membrane</location>
        <topology evidence="1">Multi-pass membrane protein</topology>
    </subcellularLocation>
</comment>
<dbReference type="InterPro" id="IPR051401">
    <property type="entry name" value="GtrA_CellWall_Glycosyl"/>
</dbReference>
<organism evidence="8 9">
    <name type="scientific">Natronobacterium texcoconense</name>
    <dbReference type="NCBI Taxonomy" id="1095778"/>
    <lineage>
        <taxon>Archaea</taxon>
        <taxon>Methanobacteriati</taxon>
        <taxon>Methanobacteriota</taxon>
        <taxon>Stenosarchaea group</taxon>
        <taxon>Halobacteria</taxon>
        <taxon>Halobacteriales</taxon>
        <taxon>Natrialbaceae</taxon>
        <taxon>Natronobacterium</taxon>
    </lineage>
</organism>
<protein>
    <submittedName>
        <fullName evidence="8">Putative flippase GtrA (Transmembrane translocase of bactoprenol-linked glucose)</fullName>
    </submittedName>
</protein>
<dbReference type="RefSeq" id="WP_090377206.1">
    <property type="nucleotide sequence ID" value="NZ_FNLC01000001.1"/>
</dbReference>
<evidence type="ECO:0000259" key="7">
    <source>
        <dbReference type="Pfam" id="PF04138"/>
    </source>
</evidence>
<dbReference type="GO" id="GO:0005886">
    <property type="term" value="C:plasma membrane"/>
    <property type="evidence" value="ECO:0007669"/>
    <property type="project" value="TreeGrafter"/>
</dbReference>
<dbReference type="Pfam" id="PF04138">
    <property type="entry name" value="GtrA_DPMS_TM"/>
    <property type="match status" value="1"/>
</dbReference>
<evidence type="ECO:0000256" key="4">
    <source>
        <dbReference type="ARBA" id="ARBA00022989"/>
    </source>
</evidence>
<dbReference type="InterPro" id="IPR007267">
    <property type="entry name" value="GtrA_DPMS_TM"/>
</dbReference>
<dbReference type="GO" id="GO:0000271">
    <property type="term" value="P:polysaccharide biosynthetic process"/>
    <property type="evidence" value="ECO:0007669"/>
    <property type="project" value="InterPro"/>
</dbReference>
<evidence type="ECO:0000256" key="3">
    <source>
        <dbReference type="ARBA" id="ARBA00022692"/>
    </source>
</evidence>
<accession>A0A1H1AAU0</accession>
<reference evidence="9" key="1">
    <citation type="submission" date="2016-10" db="EMBL/GenBank/DDBJ databases">
        <authorList>
            <person name="Varghese N."/>
            <person name="Submissions S."/>
        </authorList>
    </citation>
    <scope>NUCLEOTIDE SEQUENCE [LARGE SCALE GENOMIC DNA]</scope>
    <source>
        <strain evidence="9">DSM 24767</strain>
    </source>
</reference>
<dbReference type="Proteomes" id="UP000198848">
    <property type="component" value="Unassembled WGS sequence"/>
</dbReference>
<proteinExistence type="inferred from homology"/>
<feature type="transmembrane region" description="Helical" evidence="6">
    <location>
        <begin position="94"/>
        <end position="111"/>
    </location>
</feature>
<keyword evidence="3 6" id="KW-0812">Transmembrane</keyword>
<dbReference type="OrthoDB" id="44002at2157"/>
<feature type="transmembrane region" description="Helical" evidence="6">
    <location>
        <begin position="117"/>
        <end position="137"/>
    </location>
</feature>
<dbReference type="STRING" id="1095778.SAMN04489842_0629"/>
<feature type="transmembrane region" description="Helical" evidence="6">
    <location>
        <begin position="56"/>
        <end position="73"/>
    </location>
</feature>
<keyword evidence="5 6" id="KW-0472">Membrane</keyword>
<comment type="similarity">
    <text evidence="2">Belongs to the GtrA family.</text>
</comment>
<evidence type="ECO:0000313" key="9">
    <source>
        <dbReference type="Proteomes" id="UP000198848"/>
    </source>
</evidence>
<feature type="transmembrane region" description="Helical" evidence="6">
    <location>
        <begin position="22"/>
        <end position="44"/>
    </location>
</feature>
<dbReference type="EMBL" id="FNLC01000001">
    <property type="protein sequence ID" value="SDQ36782.1"/>
    <property type="molecule type" value="Genomic_DNA"/>
</dbReference>
<evidence type="ECO:0000313" key="8">
    <source>
        <dbReference type="EMBL" id="SDQ36782.1"/>
    </source>
</evidence>
<gene>
    <name evidence="8" type="ORF">SAMN04489842_0629</name>
</gene>
<evidence type="ECO:0000256" key="1">
    <source>
        <dbReference type="ARBA" id="ARBA00004141"/>
    </source>
</evidence>